<evidence type="ECO:0000313" key="3">
    <source>
        <dbReference type="Proteomes" id="UP000612585"/>
    </source>
</evidence>
<proteinExistence type="predicted"/>
<name>A0A8J3YWN3_9ACTN</name>
<dbReference type="AlphaFoldDB" id="A0A8J3YWN3"/>
<evidence type="ECO:0000313" key="2">
    <source>
        <dbReference type="EMBL" id="GIJ53024.1"/>
    </source>
</evidence>
<comment type="caution">
    <text evidence="2">The sequence shown here is derived from an EMBL/GenBank/DDBJ whole genome shotgun (WGS) entry which is preliminary data.</text>
</comment>
<feature type="region of interest" description="Disordered" evidence="1">
    <location>
        <begin position="66"/>
        <end position="107"/>
    </location>
</feature>
<keyword evidence="3" id="KW-1185">Reference proteome</keyword>
<protein>
    <submittedName>
        <fullName evidence="2">Uncharacterized protein</fullName>
    </submittedName>
</protein>
<dbReference type="Proteomes" id="UP000612585">
    <property type="component" value="Unassembled WGS sequence"/>
</dbReference>
<accession>A0A8J3YWN3</accession>
<reference evidence="2" key="1">
    <citation type="submission" date="2021-01" db="EMBL/GenBank/DDBJ databases">
        <title>Whole genome shotgun sequence of Virgisporangium aurantiacum NBRC 16421.</title>
        <authorList>
            <person name="Komaki H."/>
            <person name="Tamura T."/>
        </authorList>
    </citation>
    <scope>NUCLEOTIDE SEQUENCE</scope>
    <source>
        <strain evidence="2">NBRC 16421</strain>
    </source>
</reference>
<gene>
    <name evidence="2" type="ORF">Vau01_005400</name>
</gene>
<sequence>MPSNPPSPAVYAKPEKMLISPKNAAKPTSASVTIVMIRAIGTGGRTCVAISTATASATVIGVARKSPASELARDVNDPLKSSNSSSRRAKVTSRRTPVPPSSTNAIT</sequence>
<dbReference type="EMBL" id="BOPG01000004">
    <property type="protein sequence ID" value="GIJ53024.1"/>
    <property type="molecule type" value="Genomic_DNA"/>
</dbReference>
<organism evidence="2 3">
    <name type="scientific">Virgisporangium aurantiacum</name>
    <dbReference type="NCBI Taxonomy" id="175570"/>
    <lineage>
        <taxon>Bacteria</taxon>
        <taxon>Bacillati</taxon>
        <taxon>Actinomycetota</taxon>
        <taxon>Actinomycetes</taxon>
        <taxon>Micromonosporales</taxon>
        <taxon>Micromonosporaceae</taxon>
        <taxon>Virgisporangium</taxon>
    </lineage>
</organism>
<evidence type="ECO:0000256" key="1">
    <source>
        <dbReference type="SAM" id="MobiDB-lite"/>
    </source>
</evidence>